<evidence type="ECO:0000256" key="9">
    <source>
        <dbReference type="ARBA" id="ARBA00033102"/>
    </source>
</evidence>
<dbReference type="InterPro" id="IPR004393">
    <property type="entry name" value="NadC"/>
</dbReference>
<dbReference type="InterPro" id="IPR027277">
    <property type="entry name" value="NadC/ModD"/>
</dbReference>
<comment type="catalytic activity">
    <reaction evidence="10">
        <text>nicotinate beta-D-ribonucleotide + CO2 + diphosphate = quinolinate + 5-phospho-alpha-D-ribose 1-diphosphate + 2 H(+)</text>
        <dbReference type="Rhea" id="RHEA:12733"/>
        <dbReference type="ChEBI" id="CHEBI:15378"/>
        <dbReference type="ChEBI" id="CHEBI:16526"/>
        <dbReference type="ChEBI" id="CHEBI:29959"/>
        <dbReference type="ChEBI" id="CHEBI:33019"/>
        <dbReference type="ChEBI" id="CHEBI:57502"/>
        <dbReference type="ChEBI" id="CHEBI:58017"/>
        <dbReference type="EC" id="2.4.2.19"/>
    </reaction>
</comment>
<dbReference type="InterPro" id="IPR002638">
    <property type="entry name" value="Quinolinate_PRibosylTrfase_C"/>
</dbReference>
<dbReference type="KEGG" id="dfc:DFI_00605"/>
<evidence type="ECO:0000313" key="16">
    <source>
        <dbReference type="Proteomes" id="UP000259030"/>
    </source>
</evidence>
<evidence type="ECO:0000313" key="15">
    <source>
        <dbReference type="EMBL" id="ASN79696.1"/>
    </source>
</evidence>
<evidence type="ECO:0000256" key="12">
    <source>
        <dbReference type="PIRNR" id="PIRNR006250"/>
    </source>
</evidence>
<dbReference type="PIRSF" id="PIRSF006250">
    <property type="entry name" value="NadC_ModD"/>
    <property type="match status" value="1"/>
</dbReference>
<reference evidence="15 16" key="1">
    <citation type="submission" date="2017-05" db="EMBL/GenBank/DDBJ databases">
        <title>The complete genome sequence of Deinococcus ficus isolated from the rhizosphere of the Ficus religiosa L. in Taiwan.</title>
        <authorList>
            <person name="Wu K.-M."/>
            <person name="Liao T.-L."/>
            <person name="Liu Y.-M."/>
            <person name="Young C.-C."/>
            <person name="Tsai S.-F."/>
        </authorList>
    </citation>
    <scope>NUCLEOTIDE SEQUENCE [LARGE SCALE GENOMIC DNA]</scope>
    <source>
        <strain evidence="15 16">CC-FR2-10</strain>
    </source>
</reference>
<evidence type="ECO:0000256" key="10">
    <source>
        <dbReference type="ARBA" id="ARBA00047445"/>
    </source>
</evidence>
<comment type="similarity">
    <text evidence="3 12">Belongs to the NadC/ModD family.</text>
</comment>
<dbReference type="GO" id="GO:0005737">
    <property type="term" value="C:cytoplasm"/>
    <property type="evidence" value="ECO:0007669"/>
    <property type="project" value="TreeGrafter"/>
</dbReference>
<organism evidence="15 16">
    <name type="scientific">Deinococcus ficus</name>
    <dbReference type="NCBI Taxonomy" id="317577"/>
    <lineage>
        <taxon>Bacteria</taxon>
        <taxon>Thermotogati</taxon>
        <taxon>Deinococcota</taxon>
        <taxon>Deinococci</taxon>
        <taxon>Deinococcales</taxon>
        <taxon>Deinococcaceae</taxon>
        <taxon>Deinococcus</taxon>
    </lineage>
</organism>
<dbReference type="STRING" id="317577.GCA_000419625_01060"/>
<evidence type="ECO:0000256" key="4">
    <source>
        <dbReference type="ARBA" id="ARBA00011218"/>
    </source>
</evidence>
<sequence length="288" mass="30422">MLTLDDRLRAALAEDLGRGDVTTRSTVPAATPARAEFLLKQPGVLSGLDVAARVYALLDPAVTVTWTARDGDRRERGVIGVVSGPARSVLGGERVALNLLQRLSGVATLTRAYADALAGSRTRLLDTRKTTPLWRDLEKDAVRHGGGVNHRVGLDDGILIKDNHIVAAGGITPAVQAAREGGYLLKVLCEVPDLAGLEEAIHAGADRVMLDNFSDDQLAEAVARRDRLAPHVTLETSGNVTLDRLPRIAASGVDFVSAGALTHSAAALDISLNFLPTPVFPALQESLS</sequence>
<dbReference type="Pfam" id="PF02749">
    <property type="entry name" value="QRPTase_N"/>
    <property type="match status" value="1"/>
</dbReference>
<comment type="function">
    <text evidence="1">Involved in the catabolism of quinolinic acid (QA).</text>
</comment>
<feature type="domain" description="Quinolinate phosphoribosyl transferase C-terminal" evidence="13">
    <location>
        <begin position="106"/>
        <end position="272"/>
    </location>
</feature>
<dbReference type="EC" id="2.4.2.19" evidence="5"/>
<dbReference type="InterPro" id="IPR022412">
    <property type="entry name" value="Quinolinate_PRibosylTrfase_N"/>
</dbReference>
<proteinExistence type="inferred from homology"/>
<dbReference type="SUPFAM" id="SSF54675">
    <property type="entry name" value="Nicotinate/Quinolinate PRTase N-terminal domain-like"/>
    <property type="match status" value="1"/>
</dbReference>
<comment type="subunit">
    <text evidence="4">Hexamer formed by 3 homodimers.</text>
</comment>
<evidence type="ECO:0000256" key="3">
    <source>
        <dbReference type="ARBA" id="ARBA00009400"/>
    </source>
</evidence>
<evidence type="ECO:0000256" key="1">
    <source>
        <dbReference type="ARBA" id="ARBA00003237"/>
    </source>
</evidence>
<dbReference type="RefSeq" id="WP_051307898.1">
    <property type="nucleotide sequence ID" value="NZ_CP021081.1"/>
</dbReference>
<dbReference type="EMBL" id="CP021081">
    <property type="protein sequence ID" value="ASN79696.1"/>
    <property type="molecule type" value="Genomic_DNA"/>
</dbReference>
<dbReference type="Gene3D" id="3.90.1170.20">
    <property type="entry name" value="Quinolinate phosphoribosyl transferase, N-terminal domain"/>
    <property type="match status" value="1"/>
</dbReference>
<dbReference type="PANTHER" id="PTHR32179">
    <property type="entry name" value="NICOTINATE-NUCLEOTIDE PYROPHOSPHORYLASE [CARBOXYLATING]"/>
    <property type="match status" value="1"/>
</dbReference>
<evidence type="ECO:0000256" key="11">
    <source>
        <dbReference type="ARBA" id="ARBA00069173"/>
    </source>
</evidence>
<keyword evidence="16" id="KW-1185">Reference proteome</keyword>
<evidence type="ECO:0000256" key="7">
    <source>
        <dbReference type="ARBA" id="ARBA00022676"/>
    </source>
</evidence>
<gene>
    <name evidence="15" type="ORF">DFI_00605</name>
</gene>
<evidence type="ECO:0000256" key="8">
    <source>
        <dbReference type="ARBA" id="ARBA00022679"/>
    </source>
</evidence>
<evidence type="ECO:0000256" key="6">
    <source>
        <dbReference type="ARBA" id="ARBA00022642"/>
    </source>
</evidence>
<keyword evidence="6" id="KW-0662">Pyridine nucleotide biosynthesis</keyword>
<dbReference type="GO" id="GO:0034213">
    <property type="term" value="P:quinolinate catabolic process"/>
    <property type="evidence" value="ECO:0007669"/>
    <property type="project" value="TreeGrafter"/>
</dbReference>
<name>A0A221SST2_9DEIO</name>
<dbReference type="Pfam" id="PF01729">
    <property type="entry name" value="QRPTase_C"/>
    <property type="match status" value="1"/>
</dbReference>
<dbReference type="GO" id="GO:0004514">
    <property type="term" value="F:nicotinate-nucleotide diphosphorylase (carboxylating) activity"/>
    <property type="evidence" value="ECO:0007669"/>
    <property type="project" value="UniProtKB-EC"/>
</dbReference>
<evidence type="ECO:0000256" key="2">
    <source>
        <dbReference type="ARBA" id="ARBA00004893"/>
    </source>
</evidence>
<dbReference type="InterPro" id="IPR037128">
    <property type="entry name" value="Quinolinate_PRibosylTase_N_sf"/>
</dbReference>
<dbReference type="AlphaFoldDB" id="A0A221SST2"/>
<keyword evidence="8 12" id="KW-0808">Transferase</keyword>
<comment type="pathway">
    <text evidence="2">Cofactor biosynthesis; NAD(+) biosynthesis; nicotinate D-ribonucleotide from quinolinate: step 1/1.</text>
</comment>
<dbReference type="Gene3D" id="3.20.20.70">
    <property type="entry name" value="Aldolase class I"/>
    <property type="match status" value="1"/>
</dbReference>
<dbReference type="NCBIfam" id="TIGR00078">
    <property type="entry name" value="nadC"/>
    <property type="match status" value="1"/>
</dbReference>
<dbReference type="SUPFAM" id="SSF51690">
    <property type="entry name" value="Nicotinate/Quinolinate PRTase C-terminal domain-like"/>
    <property type="match status" value="1"/>
</dbReference>
<dbReference type="UniPathway" id="UPA00253">
    <property type="reaction ID" value="UER00331"/>
</dbReference>
<accession>A0A221SST2</accession>
<dbReference type="FunFam" id="3.90.1170.20:FF:000001">
    <property type="entry name" value="Nicotinate-nucleotide diphosphorylase (Carboxylating)"/>
    <property type="match status" value="1"/>
</dbReference>
<dbReference type="FunFam" id="3.20.20.70:FF:000030">
    <property type="entry name" value="Nicotinate-nucleotide pyrophosphorylase, carboxylating"/>
    <property type="match status" value="1"/>
</dbReference>
<dbReference type="CDD" id="cd01572">
    <property type="entry name" value="QPRTase"/>
    <property type="match status" value="1"/>
</dbReference>
<protein>
    <recommendedName>
        <fullName evidence="11">Probable nicotinate-nucleotide pyrophosphorylase [carboxylating]</fullName>
        <ecNumber evidence="5">2.4.2.19</ecNumber>
    </recommendedName>
    <alternativeName>
        <fullName evidence="9">Quinolinate phosphoribosyltransferase [decarboxylating]</fullName>
    </alternativeName>
</protein>
<dbReference type="InterPro" id="IPR013785">
    <property type="entry name" value="Aldolase_TIM"/>
</dbReference>
<feature type="domain" description="Quinolinate phosphoribosyl transferase N-terminal" evidence="14">
    <location>
        <begin position="20"/>
        <end position="104"/>
    </location>
</feature>
<evidence type="ECO:0000259" key="13">
    <source>
        <dbReference type="Pfam" id="PF01729"/>
    </source>
</evidence>
<evidence type="ECO:0000259" key="14">
    <source>
        <dbReference type="Pfam" id="PF02749"/>
    </source>
</evidence>
<dbReference type="Proteomes" id="UP000259030">
    <property type="component" value="Chromosome"/>
</dbReference>
<dbReference type="InterPro" id="IPR036068">
    <property type="entry name" value="Nicotinate_pribotase-like_C"/>
</dbReference>
<dbReference type="PANTHER" id="PTHR32179:SF3">
    <property type="entry name" value="NICOTINATE-NUCLEOTIDE PYROPHOSPHORYLASE [CARBOXYLATING]"/>
    <property type="match status" value="1"/>
</dbReference>
<evidence type="ECO:0000256" key="5">
    <source>
        <dbReference type="ARBA" id="ARBA00011944"/>
    </source>
</evidence>
<keyword evidence="7 12" id="KW-0328">Glycosyltransferase</keyword>
<dbReference type="GO" id="GO:0009435">
    <property type="term" value="P:NAD+ biosynthetic process"/>
    <property type="evidence" value="ECO:0007669"/>
    <property type="project" value="UniProtKB-UniPathway"/>
</dbReference>